<feature type="region of interest" description="Disordered" evidence="1">
    <location>
        <begin position="83"/>
        <end position="143"/>
    </location>
</feature>
<feature type="compositionally biased region" description="Polar residues" evidence="1">
    <location>
        <begin position="83"/>
        <end position="95"/>
    </location>
</feature>
<organism evidence="3 4">
    <name type="scientific">Seminavis robusta</name>
    <dbReference type="NCBI Taxonomy" id="568900"/>
    <lineage>
        <taxon>Eukaryota</taxon>
        <taxon>Sar</taxon>
        <taxon>Stramenopiles</taxon>
        <taxon>Ochrophyta</taxon>
        <taxon>Bacillariophyta</taxon>
        <taxon>Bacillariophyceae</taxon>
        <taxon>Bacillariophycidae</taxon>
        <taxon>Naviculales</taxon>
        <taxon>Naviculaceae</taxon>
        <taxon>Seminavis</taxon>
    </lineage>
</organism>
<dbReference type="PANTHER" id="PTHR46137:SF3">
    <property type="entry name" value="OS05G0310600 PROTEIN"/>
    <property type="match status" value="1"/>
</dbReference>
<name>A0A9N8EAP3_9STRA</name>
<proteinExistence type="predicted"/>
<reference evidence="3" key="1">
    <citation type="submission" date="2020-06" db="EMBL/GenBank/DDBJ databases">
        <authorList>
            <consortium name="Plant Systems Biology data submission"/>
        </authorList>
    </citation>
    <scope>NUCLEOTIDE SEQUENCE</scope>
    <source>
        <strain evidence="3">D6</strain>
    </source>
</reference>
<keyword evidence="4" id="KW-1185">Reference proteome</keyword>
<dbReference type="Proteomes" id="UP001153069">
    <property type="component" value="Unassembled WGS sequence"/>
</dbReference>
<accession>A0A9N8EAP3</accession>
<keyword evidence="2" id="KW-1133">Transmembrane helix</keyword>
<feature type="compositionally biased region" description="Basic and acidic residues" evidence="1">
    <location>
        <begin position="96"/>
        <end position="111"/>
    </location>
</feature>
<evidence type="ECO:0000313" key="4">
    <source>
        <dbReference type="Proteomes" id="UP001153069"/>
    </source>
</evidence>
<evidence type="ECO:0000256" key="2">
    <source>
        <dbReference type="SAM" id="Phobius"/>
    </source>
</evidence>
<evidence type="ECO:0000313" key="3">
    <source>
        <dbReference type="EMBL" id="CAB9517942.1"/>
    </source>
</evidence>
<keyword evidence="2" id="KW-0812">Transmembrane</keyword>
<dbReference type="Gene3D" id="3.90.1720.10">
    <property type="entry name" value="endopeptidase domain like (from Nostoc punctiforme)"/>
    <property type="match status" value="1"/>
</dbReference>
<comment type="caution">
    <text evidence="3">The sequence shown here is derived from an EMBL/GenBank/DDBJ whole genome shotgun (WGS) entry which is preliminary data.</text>
</comment>
<dbReference type="AlphaFoldDB" id="A0A9N8EAP3"/>
<keyword evidence="2" id="KW-0472">Membrane</keyword>
<dbReference type="EMBL" id="CAICTM010000891">
    <property type="protein sequence ID" value="CAB9517942.1"/>
    <property type="molecule type" value="Genomic_DNA"/>
</dbReference>
<dbReference type="OrthoDB" id="43511at2759"/>
<sequence>MTLRATAFDYERNGGEIESEDECVHPDFCLLKNNRLLYMHSHVQQDNMVKDWKPVQILCSNEDEHKDSTEPCQLSEREEGYLGQNQPTSSLLAKQNDSKDAEPSRLNREDDPALSDFASPVQRPAESQPTEEKENASKESNFAPGDHVYQWRKFLGIPFAFQHHGVVMDVKYVKGEQGAVEETLTILDYTKQPGSGFLTSAPASTGTSTSYQGSTSSVSSCCDIKKCENTSQQDRGTARVITTEAKGWHKVVYSDSVISAIWKRSGTYTVVASDPPDVVMKRVNFLLGRKEDGTMEGDPVELPNFNEVFSNCECLAVWCKTGVWSTMQAASFCVQSSVSGVPQTASLVGTVAGSKVIVASTVPAKGLLGWFGATTTTTTAVPLVSIHPWIIPAMIGFGAVNIGGPLAFLLIAKAKWNSTTTLLNQAFEGEMGASQENEI</sequence>
<evidence type="ECO:0000256" key="1">
    <source>
        <dbReference type="SAM" id="MobiDB-lite"/>
    </source>
</evidence>
<dbReference type="PANTHER" id="PTHR46137">
    <property type="entry name" value="OS05G0310600 PROTEIN"/>
    <property type="match status" value="1"/>
</dbReference>
<protein>
    <submittedName>
        <fullName evidence="3">Uncharacterized protein</fullName>
    </submittedName>
</protein>
<feature type="transmembrane region" description="Helical" evidence="2">
    <location>
        <begin position="389"/>
        <end position="412"/>
    </location>
</feature>
<gene>
    <name evidence="3" type="ORF">SEMRO_893_G217080.1</name>
</gene>